<dbReference type="InterPro" id="IPR036318">
    <property type="entry name" value="FAD-bd_PCMH-like_sf"/>
</dbReference>
<dbReference type="Proteomes" id="UP000325286">
    <property type="component" value="Chromosome"/>
</dbReference>
<keyword evidence="1" id="KW-0677">Repeat</keyword>
<dbReference type="AlphaFoldDB" id="A0A5B9R7Z6"/>
<dbReference type="InterPro" id="IPR005170">
    <property type="entry name" value="Transptr-assoc_dom"/>
</dbReference>
<dbReference type="PROSITE" id="PS51371">
    <property type="entry name" value="CBS"/>
    <property type="match status" value="1"/>
</dbReference>
<keyword evidence="4" id="KW-1133">Transmembrane helix</keyword>
<dbReference type="RefSeq" id="WP_238388615.1">
    <property type="nucleotide sequence ID" value="NZ_CP042914.1"/>
</dbReference>
<feature type="transmembrane region" description="Helical" evidence="4">
    <location>
        <begin position="62"/>
        <end position="84"/>
    </location>
</feature>
<feature type="domain" description="CBS" evidence="5">
    <location>
        <begin position="271"/>
        <end position="327"/>
    </location>
</feature>
<dbReference type="Gene3D" id="3.10.580.10">
    <property type="entry name" value="CBS-domain"/>
    <property type="match status" value="1"/>
</dbReference>
<dbReference type="Gene3D" id="3.30.465.10">
    <property type="match status" value="1"/>
</dbReference>
<feature type="transmembrane region" description="Helical" evidence="4">
    <location>
        <begin position="96"/>
        <end position="117"/>
    </location>
</feature>
<dbReference type="Pfam" id="PF01595">
    <property type="entry name" value="CNNM"/>
    <property type="match status" value="1"/>
</dbReference>
<evidence type="ECO:0000256" key="1">
    <source>
        <dbReference type="ARBA" id="ARBA00022737"/>
    </source>
</evidence>
<dbReference type="PANTHER" id="PTHR22777">
    <property type="entry name" value="HEMOLYSIN-RELATED"/>
    <property type="match status" value="1"/>
</dbReference>
<dbReference type="SUPFAM" id="SSF54631">
    <property type="entry name" value="CBS-domain pair"/>
    <property type="match status" value="1"/>
</dbReference>
<accession>A0A5B9R7Z6</accession>
<protein>
    <recommendedName>
        <fullName evidence="5">CBS domain-containing protein</fullName>
    </recommendedName>
</protein>
<dbReference type="InterPro" id="IPR046342">
    <property type="entry name" value="CBS_dom_sf"/>
</dbReference>
<feature type="transmembrane region" description="Helical" evidence="4">
    <location>
        <begin position="129"/>
        <end position="158"/>
    </location>
</feature>
<proteinExistence type="predicted"/>
<evidence type="ECO:0000256" key="4">
    <source>
        <dbReference type="SAM" id="Phobius"/>
    </source>
</evidence>
<keyword evidence="4" id="KW-0472">Membrane</keyword>
<dbReference type="EMBL" id="CP042914">
    <property type="protein sequence ID" value="QEG42861.1"/>
    <property type="molecule type" value="Genomic_DNA"/>
</dbReference>
<dbReference type="InterPro" id="IPR002550">
    <property type="entry name" value="CNNM"/>
</dbReference>
<keyword evidence="2 3" id="KW-0129">CBS domain</keyword>
<dbReference type="InterPro" id="IPR016169">
    <property type="entry name" value="FAD-bd_PCMH_sub2"/>
</dbReference>
<evidence type="ECO:0000256" key="3">
    <source>
        <dbReference type="PROSITE-ProRule" id="PRU00703"/>
    </source>
</evidence>
<reference evidence="6 7" key="1">
    <citation type="submission" date="2019-08" db="EMBL/GenBank/DDBJ databases">
        <title>Deep-cultivation of Planctomycetes and their phenomic and genomic characterization uncovers novel biology.</title>
        <authorList>
            <person name="Wiegand S."/>
            <person name="Jogler M."/>
            <person name="Boedeker C."/>
            <person name="Pinto D."/>
            <person name="Vollmers J."/>
            <person name="Rivas-Marin E."/>
            <person name="Kohn T."/>
            <person name="Peeters S.H."/>
            <person name="Heuer A."/>
            <person name="Rast P."/>
            <person name="Oberbeckmann S."/>
            <person name="Bunk B."/>
            <person name="Jeske O."/>
            <person name="Meyerdierks A."/>
            <person name="Storesund J.E."/>
            <person name="Kallscheuer N."/>
            <person name="Luecker S."/>
            <person name="Lage O.M."/>
            <person name="Pohl T."/>
            <person name="Merkel B.J."/>
            <person name="Hornburger P."/>
            <person name="Mueller R.-W."/>
            <person name="Bruemmer F."/>
            <person name="Labrenz M."/>
            <person name="Spormann A.M."/>
            <person name="Op den Camp H."/>
            <person name="Overmann J."/>
            <person name="Amann R."/>
            <person name="Jetten M.S.M."/>
            <person name="Mascher T."/>
            <person name="Medema M.H."/>
            <person name="Devos D.P."/>
            <person name="Kaster A.-K."/>
            <person name="Ovreas L."/>
            <person name="Rohde M."/>
            <person name="Galperin M.Y."/>
            <person name="Jogler C."/>
        </authorList>
    </citation>
    <scope>NUCLEOTIDE SEQUENCE [LARGE SCALE GENOMIC DNA]</scope>
    <source>
        <strain evidence="6 7">UC8</strain>
    </source>
</reference>
<evidence type="ECO:0000256" key="2">
    <source>
        <dbReference type="ARBA" id="ARBA00023122"/>
    </source>
</evidence>
<dbReference type="GO" id="GO:0050660">
    <property type="term" value="F:flavin adenine dinucleotide binding"/>
    <property type="evidence" value="ECO:0007669"/>
    <property type="project" value="InterPro"/>
</dbReference>
<dbReference type="SUPFAM" id="SSF56176">
    <property type="entry name" value="FAD-binding/transporter-associated domain-like"/>
    <property type="match status" value="1"/>
</dbReference>
<dbReference type="KEGG" id="rul:UC8_49030"/>
<evidence type="ECO:0000313" key="7">
    <source>
        <dbReference type="Proteomes" id="UP000325286"/>
    </source>
</evidence>
<name>A0A5B9R7Z6_9BACT</name>
<dbReference type="Pfam" id="PF00571">
    <property type="entry name" value="CBS"/>
    <property type="match status" value="1"/>
</dbReference>
<dbReference type="InterPro" id="IPR000644">
    <property type="entry name" value="CBS_dom"/>
</dbReference>
<organism evidence="6 7">
    <name type="scientific">Roseimaritima ulvae</name>
    <dbReference type="NCBI Taxonomy" id="980254"/>
    <lineage>
        <taxon>Bacteria</taxon>
        <taxon>Pseudomonadati</taxon>
        <taxon>Planctomycetota</taxon>
        <taxon>Planctomycetia</taxon>
        <taxon>Pirellulales</taxon>
        <taxon>Pirellulaceae</taxon>
        <taxon>Roseimaritima</taxon>
    </lineage>
</organism>
<dbReference type="Pfam" id="PF03471">
    <property type="entry name" value="CorC_HlyC"/>
    <property type="match status" value="1"/>
</dbReference>
<dbReference type="GO" id="GO:0005886">
    <property type="term" value="C:plasma membrane"/>
    <property type="evidence" value="ECO:0007669"/>
    <property type="project" value="TreeGrafter"/>
</dbReference>
<sequence length="425" mass="46702">MNVWALVWPWLIPMAALIVLSAFFSSSEAALFSLRARDRRTLARRGAAGRAADALLDHPERLLSAILFWNLLVNMLYFGIASIVGGRLERAEQGGGAAAIGFTVASLLAIIFCSEMLPKSLAVVSPVRLSYFIGAPLALAVRVVSPLLPGISIANLFARRLIWPGFKPEADLDLTDIERAIDLGTGDAALAARERTMLQQLVQMADTRVGEWMCPRSQLRIDTLPVEQSILQQPLPPDGYLLFAESGTEEVVAAVAVRRLRPSQIDDLASWVESVLYVPWSATVSHALDVMCQQDRHVAAVVNEYGETIGVLTMDDIMRQLLSGPDRNPYHAAHTQIEEIEPGVLRVSGTTSARRLAKQLGLPRPEGRNVTVTGWMQRLNERVPRVGDTCVWENYQLTVCGEYEDATLSIEIRPLTDGSDGERAR</sequence>
<keyword evidence="4" id="KW-0812">Transmembrane</keyword>
<keyword evidence="7" id="KW-1185">Reference proteome</keyword>
<evidence type="ECO:0000313" key="6">
    <source>
        <dbReference type="EMBL" id="QEG42861.1"/>
    </source>
</evidence>
<dbReference type="PANTHER" id="PTHR22777:SF17">
    <property type="entry name" value="UPF0053 PROTEIN SLL0260"/>
    <property type="match status" value="1"/>
</dbReference>
<evidence type="ECO:0000259" key="5">
    <source>
        <dbReference type="PROSITE" id="PS51371"/>
    </source>
</evidence>
<dbReference type="SMART" id="SM01091">
    <property type="entry name" value="CorC_HlyC"/>
    <property type="match status" value="1"/>
</dbReference>
<gene>
    <name evidence="6" type="ORF">UC8_49030</name>
</gene>